<dbReference type="CDD" id="cd02980">
    <property type="entry name" value="TRX_Fd_family"/>
    <property type="match status" value="1"/>
</dbReference>
<accession>A0A8K0YFM2</accession>
<reference evidence="2" key="1">
    <citation type="submission" date="2019-12" db="EMBL/GenBank/DDBJ databases">
        <authorList>
            <person name="Zhao J."/>
            <person name="Yang J."/>
        </authorList>
    </citation>
    <scope>NUCLEOTIDE SEQUENCE</scope>
</reference>
<name>A0A8K0YFM2_9ERIC</name>
<dbReference type="SUPFAM" id="SSF52833">
    <property type="entry name" value="Thioredoxin-like"/>
    <property type="match status" value="1"/>
</dbReference>
<dbReference type="EMBL" id="MN810338">
    <property type="protein sequence ID" value="QID89768.1"/>
    <property type="molecule type" value="mRNA"/>
</dbReference>
<dbReference type="Gene3D" id="3.40.30.10">
    <property type="entry name" value="Glutaredoxin"/>
    <property type="match status" value="1"/>
</dbReference>
<proteinExistence type="evidence at transcript level"/>
<feature type="compositionally biased region" description="Low complexity" evidence="1">
    <location>
        <begin position="193"/>
        <end position="206"/>
    </location>
</feature>
<evidence type="ECO:0000256" key="1">
    <source>
        <dbReference type="SAM" id="MobiDB-lite"/>
    </source>
</evidence>
<gene>
    <name evidence="2" type="primary">DGAT3</name>
</gene>
<evidence type="ECO:0000313" key="2">
    <source>
        <dbReference type="EMBL" id="QID89768.1"/>
    </source>
</evidence>
<organism evidence="2">
    <name type="scientific">Camellia oleifera</name>
    <name type="common">tea-oil Camellia</name>
    <dbReference type="NCBI Taxonomy" id="385388"/>
    <lineage>
        <taxon>Eukaryota</taxon>
        <taxon>Viridiplantae</taxon>
        <taxon>Streptophyta</taxon>
        <taxon>Embryophyta</taxon>
        <taxon>Tracheophyta</taxon>
        <taxon>Spermatophyta</taxon>
        <taxon>Magnoliopsida</taxon>
        <taxon>eudicotyledons</taxon>
        <taxon>Gunneridae</taxon>
        <taxon>Pentapetalae</taxon>
        <taxon>asterids</taxon>
        <taxon>Ericales</taxon>
        <taxon>Theaceae</taxon>
        <taxon>Camellia</taxon>
    </lineage>
</organism>
<protein>
    <submittedName>
        <fullName evidence="2">Diacylglycerol O-acyltransferase</fullName>
    </submittedName>
</protein>
<dbReference type="AlphaFoldDB" id="A0A8K0YFM2"/>
<feature type="region of interest" description="Disordered" evidence="1">
    <location>
        <begin position="172"/>
        <end position="207"/>
    </location>
</feature>
<sequence>MEVSGVVFRPIPCYSGAGIDAHSHSSSKPSVSSVTMGMPVHGGAPFSCRLLGSRGSRIRKFSNYGFCDDGHMQYYYGYGSTPPIRGRAGTGKKDHVKEKETTANKKNKLKKRLKLLKGLSKDLSMFSDMGFGLDPHNHGLVDQVKGKMISEATELLLAQLQQLKAEEEELKKKRKEDKAKLKAASMQNRLDCELSSGPSSESSSDSECGEVVDMSCLKSKTLAPSVVNELQTLAPSVVNELQPVMQEATLTFPSTPTQEANATELQSVIREAMLAVPTTMNQEGKMIEERGIESNSRNLEQQCCTETSSSCNVGVSGSSYDDGRSVAVAAALESTKKVEVCMGGKCKKSGAPALLEEFQRVLGAEGAVVGCKCMGKCRDGPNIRVLNYTGGVEAEGVDDSVRIPANPLCIGVGFEDVGLIVANFFGETQKELGLAAAS</sequence>
<dbReference type="InterPro" id="IPR036249">
    <property type="entry name" value="Thioredoxin-like_sf"/>
</dbReference>